<sequence>MRYIPSPGIMYTFGFFCDYINDSQDEVRELDYGIAIPEIHRFLDTYLIAKRNRLFTLLLDKGLLSQPVYEDSEIHQAFKLAGAIFECCGRLCFGFDEACIHLCGTEHLYMQDVSDKLFAFSISDTGYRAMENIVKIVGLGSESLRSLTRNDLDAMNRRFVCKNCKLFSSGGPCGLLALTWRECLDHAMEAPKGWSNPHTPVFDVLSDAFPSYLFIRDICNRKPTDKVWSCCYCTCTSRLTKVEAIDHVSISHGIANAVEKVDLKFIPTKDFPKRLLNFVGLNGDANHRCLRCPSTTHKLRARHDVYQHLRDKHNIKSPDLVEGVDWERIKAVEDESWILDVEP</sequence>
<gene>
    <name evidence="1" type="ORF">BDN70DRAFT_938317</name>
</gene>
<reference evidence="1" key="1">
    <citation type="submission" date="2020-11" db="EMBL/GenBank/DDBJ databases">
        <authorList>
            <consortium name="DOE Joint Genome Institute"/>
            <person name="Ahrendt S."/>
            <person name="Riley R."/>
            <person name="Andreopoulos W."/>
            <person name="Labutti K."/>
            <person name="Pangilinan J."/>
            <person name="Ruiz-Duenas F.J."/>
            <person name="Barrasa J.M."/>
            <person name="Sanchez-Garcia M."/>
            <person name="Camarero S."/>
            <person name="Miyauchi S."/>
            <person name="Serrano A."/>
            <person name="Linde D."/>
            <person name="Babiker R."/>
            <person name="Drula E."/>
            <person name="Ayuso-Fernandez I."/>
            <person name="Pacheco R."/>
            <person name="Padilla G."/>
            <person name="Ferreira P."/>
            <person name="Barriuso J."/>
            <person name="Kellner H."/>
            <person name="Castanera R."/>
            <person name="Alfaro M."/>
            <person name="Ramirez L."/>
            <person name="Pisabarro A.G."/>
            <person name="Kuo A."/>
            <person name="Tritt A."/>
            <person name="Lipzen A."/>
            <person name="He G."/>
            <person name="Yan M."/>
            <person name="Ng V."/>
            <person name="Cullen D."/>
            <person name="Martin F."/>
            <person name="Rosso M.-N."/>
            <person name="Henrissat B."/>
            <person name="Hibbett D."/>
            <person name="Martinez A.T."/>
            <person name="Grigoriev I.V."/>
        </authorList>
    </citation>
    <scope>NUCLEOTIDE SEQUENCE</scope>
    <source>
        <strain evidence="1">CIRM-BRFM 674</strain>
    </source>
</reference>
<keyword evidence="2" id="KW-1185">Reference proteome</keyword>
<organism evidence="1 2">
    <name type="scientific">Pholiota conissans</name>
    <dbReference type="NCBI Taxonomy" id="109636"/>
    <lineage>
        <taxon>Eukaryota</taxon>
        <taxon>Fungi</taxon>
        <taxon>Dikarya</taxon>
        <taxon>Basidiomycota</taxon>
        <taxon>Agaricomycotina</taxon>
        <taxon>Agaricomycetes</taxon>
        <taxon>Agaricomycetidae</taxon>
        <taxon>Agaricales</taxon>
        <taxon>Agaricineae</taxon>
        <taxon>Strophariaceae</taxon>
        <taxon>Pholiota</taxon>
    </lineage>
</organism>
<evidence type="ECO:0000313" key="1">
    <source>
        <dbReference type="EMBL" id="KAF9472251.1"/>
    </source>
</evidence>
<dbReference type="EMBL" id="MU155558">
    <property type="protein sequence ID" value="KAF9472251.1"/>
    <property type="molecule type" value="Genomic_DNA"/>
</dbReference>
<proteinExistence type="predicted"/>
<dbReference type="AlphaFoldDB" id="A0A9P6CMG1"/>
<comment type="caution">
    <text evidence="1">The sequence shown here is derived from an EMBL/GenBank/DDBJ whole genome shotgun (WGS) entry which is preliminary data.</text>
</comment>
<dbReference type="OrthoDB" id="2322499at2759"/>
<dbReference type="Proteomes" id="UP000807469">
    <property type="component" value="Unassembled WGS sequence"/>
</dbReference>
<evidence type="ECO:0000313" key="2">
    <source>
        <dbReference type="Proteomes" id="UP000807469"/>
    </source>
</evidence>
<protein>
    <submittedName>
        <fullName evidence="1">Uncharacterized protein</fullName>
    </submittedName>
</protein>
<accession>A0A9P6CMG1</accession>
<name>A0A9P6CMG1_9AGAR</name>